<reference evidence="2" key="1">
    <citation type="submission" date="2019-09" db="EMBL/GenBank/DDBJ databases">
        <title>Bird 10,000 Genomes (B10K) Project - Family phase.</title>
        <authorList>
            <person name="Zhang G."/>
        </authorList>
    </citation>
    <scope>NUCLEOTIDE SEQUENCE</scope>
    <source>
        <strain evidence="2">OUT-0039</strain>
        <tissue evidence="2">Muscle</tissue>
    </source>
</reference>
<dbReference type="AlphaFoldDB" id="A0A851SQ51"/>
<dbReference type="GO" id="GO:0046872">
    <property type="term" value="F:metal ion binding"/>
    <property type="evidence" value="ECO:0007669"/>
    <property type="project" value="InterPro"/>
</dbReference>
<name>A0A851SQ51_CERFA</name>
<feature type="non-terminal residue" evidence="2">
    <location>
        <position position="1"/>
    </location>
</feature>
<feature type="domain" description="Lipoxygenase" evidence="1">
    <location>
        <begin position="1"/>
        <end position="93"/>
    </location>
</feature>
<evidence type="ECO:0000313" key="3">
    <source>
        <dbReference type="Proteomes" id="UP000611277"/>
    </source>
</evidence>
<dbReference type="Gene3D" id="1.20.245.10">
    <property type="entry name" value="Lipoxygenase-1, Domain 5"/>
    <property type="match status" value="1"/>
</dbReference>
<evidence type="ECO:0000313" key="2">
    <source>
        <dbReference type="EMBL" id="NXD04942.1"/>
    </source>
</evidence>
<dbReference type="InterPro" id="IPR013819">
    <property type="entry name" value="LipOase_C"/>
</dbReference>
<protein>
    <submittedName>
        <fullName evidence="2">LX15B lipoxygenase</fullName>
    </submittedName>
</protein>
<evidence type="ECO:0000259" key="1">
    <source>
        <dbReference type="PROSITE" id="PS51393"/>
    </source>
</evidence>
<dbReference type="GO" id="GO:0016702">
    <property type="term" value="F:oxidoreductase activity, acting on single donors with incorporation of molecular oxygen, incorporation of two atoms of oxygen"/>
    <property type="evidence" value="ECO:0007669"/>
    <property type="project" value="InterPro"/>
</dbReference>
<proteinExistence type="predicted"/>
<dbReference type="EMBL" id="WBNC01029246">
    <property type="protein sequence ID" value="NXD04942.1"/>
    <property type="molecule type" value="Genomic_DNA"/>
</dbReference>
<organism evidence="2 3">
    <name type="scientific">Certhia familiaris</name>
    <name type="common">Eurasian treecreeper</name>
    <dbReference type="NCBI Taxonomy" id="73333"/>
    <lineage>
        <taxon>Eukaryota</taxon>
        <taxon>Metazoa</taxon>
        <taxon>Chordata</taxon>
        <taxon>Craniata</taxon>
        <taxon>Vertebrata</taxon>
        <taxon>Euteleostomi</taxon>
        <taxon>Archelosauria</taxon>
        <taxon>Archosauria</taxon>
        <taxon>Dinosauria</taxon>
        <taxon>Saurischia</taxon>
        <taxon>Theropoda</taxon>
        <taxon>Coelurosauria</taxon>
        <taxon>Aves</taxon>
        <taxon>Neognathae</taxon>
        <taxon>Neoaves</taxon>
        <taxon>Telluraves</taxon>
        <taxon>Australaves</taxon>
        <taxon>Passeriformes</taxon>
        <taxon>Certhiidae</taxon>
        <taxon>Certhiinae</taxon>
        <taxon>Certhia</taxon>
    </lineage>
</organism>
<feature type="non-terminal residue" evidence="2">
    <location>
        <position position="93"/>
    </location>
</feature>
<dbReference type="Proteomes" id="UP000611277">
    <property type="component" value="Unassembled WGS sequence"/>
</dbReference>
<keyword evidence="3" id="KW-1185">Reference proteome</keyword>
<gene>
    <name evidence="2" type="primary">Alox15b</name>
    <name evidence="2" type="ORF">CERFAM_R14734</name>
</gene>
<comment type="caution">
    <text evidence="2">The sequence shown here is derived from an EMBL/GenBank/DDBJ whole genome shotgun (WGS) entry which is preliminary data.</text>
</comment>
<sequence length="93" mass="10687">HPRLQRQRRRHLVQQRRRYRLSPFAPGLPWALPLGTPLDPDLSYSVPKATAFYLRGTAANMEAKLRGFLARPSSWPSVEAMTRVFSCFHTPVT</sequence>
<dbReference type="PROSITE" id="PS51393">
    <property type="entry name" value="LIPOXYGENASE_3"/>
    <property type="match status" value="1"/>
</dbReference>
<accession>A0A851SQ51</accession>